<reference evidence="1" key="2">
    <citation type="journal article" date="2015" name="Data Brief">
        <title>Shoot transcriptome of the giant reed, Arundo donax.</title>
        <authorList>
            <person name="Barrero R.A."/>
            <person name="Guerrero F.D."/>
            <person name="Moolhuijzen P."/>
            <person name="Goolsby J.A."/>
            <person name="Tidwell J."/>
            <person name="Bellgard S.E."/>
            <person name="Bellgard M.I."/>
        </authorList>
    </citation>
    <scope>NUCLEOTIDE SEQUENCE</scope>
    <source>
        <tissue evidence="1">Shoot tissue taken approximately 20 cm above the soil surface</tissue>
    </source>
</reference>
<sequence>MQGLIALHLSSLPLINELHFFLYTTNATNQHLHPRSKAVDGIGLGCYSSGSFLDHGIGGCCLACWRRSKPNLSCSATAGTSDERCLRGSCMQWPCPLAVRCCVTNEPCLSLPSVVDGCSKAATQGFVITMADGPNTTWTYIVSVQR</sequence>
<name>A0A0A9HHW8_ARUDO</name>
<evidence type="ECO:0000313" key="1">
    <source>
        <dbReference type="EMBL" id="JAE36352.1"/>
    </source>
</evidence>
<proteinExistence type="predicted"/>
<dbReference type="EMBL" id="GBRH01161544">
    <property type="protein sequence ID" value="JAE36352.1"/>
    <property type="molecule type" value="Transcribed_RNA"/>
</dbReference>
<reference evidence="1" key="1">
    <citation type="submission" date="2014-09" db="EMBL/GenBank/DDBJ databases">
        <authorList>
            <person name="Magalhaes I.L.F."/>
            <person name="Oliveira U."/>
            <person name="Santos F.R."/>
            <person name="Vidigal T.H.D.A."/>
            <person name="Brescovit A.D."/>
            <person name="Santos A.J."/>
        </authorList>
    </citation>
    <scope>NUCLEOTIDE SEQUENCE</scope>
    <source>
        <tissue evidence="1">Shoot tissue taken approximately 20 cm above the soil surface</tissue>
    </source>
</reference>
<protein>
    <submittedName>
        <fullName evidence="1">Uncharacterized protein</fullName>
    </submittedName>
</protein>
<dbReference type="AlphaFoldDB" id="A0A0A9HHW8"/>
<organism evidence="1">
    <name type="scientific">Arundo donax</name>
    <name type="common">Giant reed</name>
    <name type="synonym">Donax arundinaceus</name>
    <dbReference type="NCBI Taxonomy" id="35708"/>
    <lineage>
        <taxon>Eukaryota</taxon>
        <taxon>Viridiplantae</taxon>
        <taxon>Streptophyta</taxon>
        <taxon>Embryophyta</taxon>
        <taxon>Tracheophyta</taxon>
        <taxon>Spermatophyta</taxon>
        <taxon>Magnoliopsida</taxon>
        <taxon>Liliopsida</taxon>
        <taxon>Poales</taxon>
        <taxon>Poaceae</taxon>
        <taxon>PACMAD clade</taxon>
        <taxon>Arundinoideae</taxon>
        <taxon>Arundineae</taxon>
        <taxon>Arundo</taxon>
    </lineage>
</organism>
<accession>A0A0A9HHW8</accession>